<evidence type="ECO:0000313" key="2">
    <source>
        <dbReference type="Proteomes" id="UP000184170"/>
    </source>
</evidence>
<keyword evidence="2" id="KW-1185">Reference proteome</keyword>
<dbReference type="AlphaFoldDB" id="A0A1M4WCY8"/>
<sequence length="58" mass="6320">MGKSQAGGEWAGFSIPGSRLDAEQGFTRDADAESQVPLAVPQIIWYWPSFSIDSCAMR</sequence>
<dbReference type="EMBL" id="FQVA01000001">
    <property type="protein sequence ID" value="SHE79057.1"/>
    <property type="molecule type" value="Genomic_DNA"/>
</dbReference>
<protein>
    <submittedName>
        <fullName evidence="1">Uncharacterized protein</fullName>
    </submittedName>
</protein>
<name>A0A1M4WCY8_9GAMM</name>
<organism evidence="1 2">
    <name type="scientific">Microbulbifer donghaiensis</name>
    <dbReference type="NCBI Taxonomy" id="494016"/>
    <lineage>
        <taxon>Bacteria</taxon>
        <taxon>Pseudomonadati</taxon>
        <taxon>Pseudomonadota</taxon>
        <taxon>Gammaproteobacteria</taxon>
        <taxon>Cellvibrionales</taxon>
        <taxon>Microbulbiferaceae</taxon>
        <taxon>Microbulbifer</taxon>
    </lineage>
</organism>
<dbReference type="Proteomes" id="UP000184170">
    <property type="component" value="Unassembled WGS sequence"/>
</dbReference>
<accession>A0A1M4WCY8</accession>
<dbReference type="STRING" id="494016.SAMN04487965_0660"/>
<evidence type="ECO:0000313" key="1">
    <source>
        <dbReference type="EMBL" id="SHE79057.1"/>
    </source>
</evidence>
<gene>
    <name evidence="1" type="ORF">SAMN04487965_0660</name>
</gene>
<reference evidence="2" key="1">
    <citation type="submission" date="2016-11" db="EMBL/GenBank/DDBJ databases">
        <authorList>
            <person name="Varghese N."/>
            <person name="Submissions S."/>
        </authorList>
    </citation>
    <scope>NUCLEOTIDE SEQUENCE [LARGE SCALE GENOMIC DNA]</scope>
    <source>
        <strain evidence="2">CGMCC 1.7063</strain>
    </source>
</reference>
<proteinExistence type="predicted"/>